<dbReference type="Pfam" id="PF13377">
    <property type="entry name" value="Peripla_BP_3"/>
    <property type="match status" value="1"/>
</dbReference>
<dbReference type="Pfam" id="PF00356">
    <property type="entry name" value="LacI"/>
    <property type="match status" value="1"/>
</dbReference>
<evidence type="ECO:0000256" key="2">
    <source>
        <dbReference type="ARBA" id="ARBA00023125"/>
    </source>
</evidence>
<dbReference type="InterPro" id="IPR028082">
    <property type="entry name" value="Peripla_BP_I"/>
</dbReference>
<dbReference type="CDD" id="cd06267">
    <property type="entry name" value="PBP1_LacI_sugar_binding-like"/>
    <property type="match status" value="1"/>
</dbReference>
<accession>A0A1G7SJQ5</accession>
<dbReference type="SUPFAM" id="SSF53822">
    <property type="entry name" value="Periplasmic binding protein-like I"/>
    <property type="match status" value="1"/>
</dbReference>
<evidence type="ECO:0000313" key="6">
    <source>
        <dbReference type="EMBL" id="SDG23122.1"/>
    </source>
</evidence>
<dbReference type="Gene3D" id="1.10.260.40">
    <property type="entry name" value="lambda repressor-like DNA-binding domains"/>
    <property type="match status" value="1"/>
</dbReference>
<keyword evidence="3" id="KW-0804">Transcription</keyword>
<evidence type="ECO:0000259" key="5">
    <source>
        <dbReference type="PROSITE" id="PS50932"/>
    </source>
</evidence>
<dbReference type="SMART" id="SM00354">
    <property type="entry name" value="HTH_LACI"/>
    <property type="match status" value="1"/>
</dbReference>
<proteinExistence type="predicted"/>
<dbReference type="Proteomes" id="UP000199706">
    <property type="component" value="Unassembled WGS sequence"/>
</dbReference>
<dbReference type="EMBL" id="FNCJ01000002">
    <property type="protein sequence ID" value="SDG23122.1"/>
    <property type="molecule type" value="Genomic_DNA"/>
</dbReference>
<keyword evidence="2" id="KW-0238">DNA-binding</keyword>
<keyword evidence="1" id="KW-0805">Transcription regulation</keyword>
<dbReference type="InterPro" id="IPR010982">
    <property type="entry name" value="Lambda_DNA-bd_dom_sf"/>
</dbReference>
<organism evidence="6 7">
    <name type="scientific">Paraburkholderia phenazinium</name>
    <dbReference type="NCBI Taxonomy" id="60549"/>
    <lineage>
        <taxon>Bacteria</taxon>
        <taxon>Pseudomonadati</taxon>
        <taxon>Pseudomonadota</taxon>
        <taxon>Betaproteobacteria</taxon>
        <taxon>Burkholderiales</taxon>
        <taxon>Burkholderiaceae</taxon>
        <taxon>Paraburkholderia</taxon>
    </lineage>
</organism>
<dbReference type="PROSITE" id="PS50932">
    <property type="entry name" value="HTH_LACI_2"/>
    <property type="match status" value="1"/>
</dbReference>
<dbReference type="InterPro" id="IPR000843">
    <property type="entry name" value="HTH_LacI"/>
</dbReference>
<dbReference type="Gene3D" id="3.40.50.2300">
    <property type="match status" value="2"/>
</dbReference>
<reference evidence="6 7" key="1">
    <citation type="submission" date="2016-10" db="EMBL/GenBank/DDBJ databases">
        <authorList>
            <person name="de Groot N.N."/>
        </authorList>
    </citation>
    <scope>NUCLEOTIDE SEQUENCE [LARGE SCALE GENOMIC DNA]</scope>
    <source>
        <strain evidence="6 7">LMG 2247</strain>
    </source>
</reference>
<feature type="domain" description="HTH lacI-type" evidence="5">
    <location>
        <begin position="77"/>
        <end position="131"/>
    </location>
</feature>
<sequence length="423" mass="46778">MTSEAPDASKAPAWKTFSKYNEVKTSSQSFSQSSDLSENPRSLWKALWHSYADCLLRIEFQLALENVILNQMKKASPTIRDVAAAAGVSVATVSKYMNGTQRFSAPVEAKLKAAIEQLGYRSNPLARSMITGETRTIGLAILDIRNPHFTNIVKGANRIALQHDYTLLLVDTEESQERERPLIEALAQRVDGMIVSSRMPEDSVQWMLDLNKPVVLFGRNQHFPIPSVGTDSYLAAYMLARHLLNQGHRRIAYLGFEQSRWNAERIRGVQACLAEMGLSAAVYDAHAPSPQAGERACSAIMLGPDRPEAVICYNDLIALGFIKEARALGFNLPQDVSVGGFDNVPYGEYAYPALTTVDMQSEQMGELAMRKLIDSLAGKNDIEYSLLEPRLVVRDSTMRRPEAPHSAGTPHVRTAPPEKGTSR</sequence>
<gene>
    <name evidence="6" type="ORF">SAMN05216466_102544</name>
</gene>
<dbReference type="AlphaFoldDB" id="A0A1G7SJQ5"/>
<name>A0A1G7SJQ5_9BURK</name>
<evidence type="ECO:0000313" key="7">
    <source>
        <dbReference type="Proteomes" id="UP000199706"/>
    </source>
</evidence>
<dbReference type="PROSITE" id="PS00356">
    <property type="entry name" value="HTH_LACI_1"/>
    <property type="match status" value="1"/>
</dbReference>
<evidence type="ECO:0000256" key="1">
    <source>
        <dbReference type="ARBA" id="ARBA00023015"/>
    </source>
</evidence>
<dbReference type="InterPro" id="IPR046335">
    <property type="entry name" value="LacI/GalR-like_sensor"/>
</dbReference>
<dbReference type="PANTHER" id="PTHR30146:SF109">
    <property type="entry name" value="HTH-TYPE TRANSCRIPTIONAL REGULATOR GALS"/>
    <property type="match status" value="1"/>
</dbReference>
<dbReference type="GO" id="GO:0003700">
    <property type="term" value="F:DNA-binding transcription factor activity"/>
    <property type="evidence" value="ECO:0007669"/>
    <property type="project" value="TreeGrafter"/>
</dbReference>
<evidence type="ECO:0000256" key="4">
    <source>
        <dbReference type="SAM" id="MobiDB-lite"/>
    </source>
</evidence>
<dbReference type="SUPFAM" id="SSF47413">
    <property type="entry name" value="lambda repressor-like DNA-binding domains"/>
    <property type="match status" value="1"/>
</dbReference>
<dbReference type="PANTHER" id="PTHR30146">
    <property type="entry name" value="LACI-RELATED TRANSCRIPTIONAL REPRESSOR"/>
    <property type="match status" value="1"/>
</dbReference>
<dbReference type="GO" id="GO:0000976">
    <property type="term" value="F:transcription cis-regulatory region binding"/>
    <property type="evidence" value="ECO:0007669"/>
    <property type="project" value="TreeGrafter"/>
</dbReference>
<feature type="region of interest" description="Disordered" evidence="4">
    <location>
        <begin position="399"/>
        <end position="423"/>
    </location>
</feature>
<protein>
    <submittedName>
        <fullName evidence="6">Transcriptional regulator, LacI family</fullName>
    </submittedName>
</protein>
<evidence type="ECO:0000256" key="3">
    <source>
        <dbReference type="ARBA" id="ARBA00023163"/>
    </source>
</evidence>